<accession>A0AAW2ZBR1</accession>
<dbReference type="AlphaFoldDB" id="A0AAW2ZBR1"/>
<sequence>MDRYKSQITHLLSQKSQLQKDLSTVQESESSIKNTLSALESTCRIHESKIILLQEELEIKSKQLSDHSTNITSQDVFIGSCMQVDMKVKLRQLEKQNEQLQLQIKNDASEMNHLNEQIKNNLINYENESTQKEAEWKSKSEAINAHQNQLVEERCRSILERTKRLEELDTKNRSTINALQSENKMLRNDIQALEMIKAPESAEVDSEEGRDVSTVGKLKKIILKKDEQIKIMKETIDQYKHIMKGVEESEEAACEESKIIMSAFYNIATKVAEGAAERSINASKKSVMDVPTTRKKNVVHSTKKYGYYDAKEKSLIRSHEYKPYL</sequence>
<organism evidence="2 3">
    <name type="scientific">Acrasis kona</name>
    <dbReference type="NCBI Taxonomy" id="1008807"/>
    <lineage>
        <taxon>Eukaryota</taxon>
        <taxon>Discoba</taxon>
        <taxon>Heterolobosea</taxon>
        <taxon>Tetramitia</taxon>
        <taxon>Eutetramitia</taxon>
        <taxon>Acrasidae</taxon>
        <taxon>Acrasis</taxon>
    </lineage>
</organism>
<evidence type="ECO:0000313" key="2">
    <source>
        <dbReference type="EMBL" id="KAL0486793.1"/>
    </source>
</evidence>
<evidence type="ECO:0000313" key="3">
    <source>
        <dbReference type="Proteomes" id="UP001431209"/>
    </source>
</evidence>
<comment type="caution">
    <text evidence="2">The sequence shown here is derived from an EMBL/GenBank/DDBJ whole genome shotgun (WGS) entry which is preliminary data.</text>
</comment>
<proteinExistence type="predicted"/>
<name>A0AAW2ZBR1_9EUKA</name>
<keyword evidence="3" id="KW-1185">Reference proteome</keyword>
<gene>
    <name evidence="2" type="ORF">AKO1_012085</name>
</gene>
<evidence type="ECO:0000256" key="1">
    <source>
        <dbReference type="SAM" id="Coils"/>
    </source>
</evidence>
<dbReference type="EMBL" id="JAOPGA020001266">
    <property type="protein sequence ID" value="KAL0486793.1"/>
    <property type="molecule type" value="Genomic_DNA"/>
</dbReference>
<reference evidence="2 3" key="1">
    <citation type="submission" date="2024-03" db="EMBL/GenBank/DDBJ databases">
        <title>The Acrasis kona genome and developmental transcriptomes reveal deep origins of eukaryotic multicellular pathways.</title>
        <authorList>
            <person name="Sheikh S."/>
            <person name="Fu C.-J."/>
            <person name="Brown M.W."/>
            <person name="Baldauf S.L."/>
        </authorList>
    </citation>
    <scope>NUCLEOTIDE SEQUENCE [LARGE SCALE GENOMIC DNA]</scope>
    <source>
        <strain evidence="2 3">ATCC MYA-3509</strain>
    </source>
</reference>
<keyword evidence="1" id="KW-0175">Coiled coil</keyword>
<protein>
    <submittedName>
        <fullName evidence="2">Uncharacterized protein</fullName>
    </submittedName>
</protein>
<dbReference type="Proteomes" id="UP001431209">
    <property type="component" value="Unassembled WGS sequence"/>
</dbReference>
<feature type="coiled-coil region" evidence="1">
    <location>
        <begin position="83"/>
        <end position="135"/>
    </location>
</feature>